<dbReference type="AlphaFoldDB" id="A0A7Y0YDA6"/>
<dbReference type="EMBL" id="JABCUI010000005">
    <property type="protein sequence ID" value="NMW87942.1"/>
    <property type="molecule type" value="Genomic_DNA"/>
</dbReference>
<dbReference type="PROSITE" id="PS51257">
    <property type="entry name" value="PROKAR_LIPOPROTEIN"/>
    <property type="match status" value="1"/>
</dbReference>
<evidence type="ECO:0008006" key="3">
    <source>
        <dbReference type="Google" id="ProtNLM"/>
    </source>
</evidence>
<accession>A0A7Y0YDA6</accession>
<proteinExistence type="predicted"/>
<name>A0A7Y0YDA6_9ACTO</name>
<evidence type="ECO:0000313" key="1">
    <source>
        <dbReference type="EMBL" id="NMW87942.1"/>
    </source>
</evidence>
<evidence type="ECO:0000313" key="2">
    <source>
        <dbReference type="Proteomes" id="UP000553981"/>
    </source>
</evidence>
<dbReference type="Proteomes" id="UP000553981">
    <property type="component" value="Unassembled WGS sequence"/>
</dbReference>
<gene>
    <name evidence="1" type="ORF">HHJ67_09370</name>
</gene>
<protein>
    <recommendedName>
        <fullName evidence="3">Lipoprotein</fullName>
    </recommendedName>
</protein>
<comment type="caution">
    <text evidence="1">The sequence shown here is derived from an EMBL/GenBank/DDBJ whole genome shotgun (WGS) entry which is preliminary data.</text>
</comment>
<sequence>MRIIAVQIAFLSTVGLTLGACLPQSDLIAEEHSEITICDIIPQLC</sequence>
<organism evidence="1 2">
    <name type="scientific">Mobiluncus curtisii</name>
    <dbReference type="NCBI Taxonomy" id="2051"/>
    <lineage>
        <taxon>Bacteria</taxon>
        <taxon>Bacillati</taxon>
        <taxon>Actinomycetota</taxon>
        <taxon>Actinomycetes</taxon>
        <taxon>Actinomycetales</taxon>
        <taxon>Actinomycetaceae</taxon>
        <taxon>Mobiluncus</taxon>
    </lineage>
</organism>
<reference evidence="1 2" key="1">
    <citation type="submission" date="2020-04" db="EMBL/GenBank/DDBJ databases">
        <title>Antimicrobial susceptibility and clonality of vaginal-derived multi-drug resistant Mobiluncus isolates in China.</title>
        <authorList>
            <person name="Zhang X."/>
        </authorList>
    </citation>
    <scope>NUCLEOTIDE SEQUENCE [LARGE SCALE GENOMIC DNA]</scope>
    <source>
        <strain evidence="1 2">19</strain>
    </source>
</reference>
<dbReference type="RefSeq" id="WP_004011390.1">
    <property type="nucleotide sequence ID" value="NZ_JABCUE010000002.1"/>
</dbReference>